<name>A0A1I4YW98_9GAMM</name>
<accession>A0A1I4YW98</accession>
<evidence type="ECO:0000256" key="1">
    <source>
        <dbReference type="SAM" id="MobiDB-lite"/>
    </source>
</evidence>
<evidence type="ECO:0000313" key="3">
    <source>
        <dbReference type="EMBL" id="SFN42292.1"/>
    </source>
</evidence>
<evidence type="ECO:0000313" key="4">
    <source>
        <dbReference type="Proteomes" id="UP000242222"/>
    </source>
</evidence>
<evidence type="ECO:0000256" key="2">
    <source>
        <dbReference type="SAM" id="SignalP"/>
    </source>
</evidence>
<protein>
    <recommendedName>
        <fullName evidence="5">DUF2756 domain-containing protein</fullName>
    </recommendedName>
</protein>
<sequence>MKWLIFLTVAFPIVGMANSLNNTNQPFQRGYNPSTQRMQNQMFNQQQNEQLKLQQEQRNQAQQFNTQIQQGNQTAPRSSD</sequence>
<dbReference type="InterPro" id="IPR020158">
    <property type="entry name" value="DUF2756"/>
</dbReference>
<proteinExistence type="predicted"/>
<feature type="region of interest" description="Disordered" evidence="1">
    <location>
        <begin position="40"/>
        <end position="80"/>
    </location>
</feature>
<dbReference type="STRING" id="1367852.SAMN05216516_10770"/>
<feature type="compositionally biased region" description="Low complexity" evidence="1">
    <location>
        <begin position="40"/>
        <end position="73"/>
    </location>
</feature>
<dbReference type="Pfam" id="PF10956">
    <property type="entry name" value="DUF2756"/>
    <property type="match status" value="1"/>
</dbReference>
<gene>
    <name evidence="3" type="ORF">SAMN05216516_10770</name>
</gene>
<reference evidence="4" key="1">
    <citation type="submission" date="2016-10" db="EMBL/GenBank/DDBJ databases">
        <authorList>
            <person name="Varghese N."/>
            <person name="Submissions S."/>
        </authorList>
    </citation>
    <scope>NUCLEOTIDE SEQUENCE [LARGE SCALE GENOMIC DNA]</scope>
    <source>
        <strain evidence="4">N6PO6</strain>
    </source>
</reference>
<dbReference type="EMBL" id="FOVC01000007">
    <property type="protein sequence ID" value="SFN42292.1"/>
    <property type="molecule type" value="Genomic_DNA"/>
</dbReference>
<evidence type="ECO:0008006" key="5">
    <source>
        <dbReference type="Google" id="ProtNLM"/>
    </source>
</evidence>
<dbReference type="Proteomes" id="UP000242222">
    <property type="component" value="Unassembled WGS sequence"/>
</dbReference>
<dbReference type="RefSeq" id="WP_092878159.1">
    <property type="nucleotide sequence ID" value="NZ_FOVC01000007.1"/>
</dbReference>
<keyword evidence="2" id="KW-0732">Signal</keyword>
<keyword evidence="4" id="KW-1185">Reference proteome</keyword>
<feature type="signal peptide" evidence="2">
    <location>
        <begin position="1"/>
        <end position="17"/>
    </location>
</feature>
<feature type="chain" id="PRO_5017438571" description="DUF2756 domain-containing protein" evidence="2">
    <location>
        <begin position="18"/>
        <end position="80"/>
    </location>
</feature>
<dbReference type="AlphaFoldDB" id="A0A1I4YW98"/>
<organism evidence="3 4">
    <name type="scientific">Izhakiella capsodis</name>
    <dbReference type="NCBI Taxonomy" id="1367852"/>
    <lineage>
        <taxon>Bacteria</taxon>
        <taxon>Pseudomonadati</taxon>
        <taxon>Pseudomonadota</taxon>
        <taxon>Gammaproteobacteria</taxon>
        <taxon>Enterobacterales</taxon>
        <taxon>Erwiniaceae</taxon>
        <taxon>Izhakiella</taxon>
    </lineage>
</organism>
<dbReference type="OrthoDB" id="6522703at2"/>